<organism evidence="2 3">
    <name type="scientific">Natronorubrum sediminis</name>
    <dbReference type="NCBI Taxonomy" id="640943"/>
    <lineage>
        <taxon>Archaea</taxon>
        <taxon>Methanobacteriati</taxon>
        <taxon>Methanobacteriota</taxon>
        <taxon>Stenosarchaea group</taxon>
        <taxon>Halobacteria</taxon>
        <taxon>Halobacteriales</taxon>
        <taxon>Natrialbaceae</taxon>
        <taxon>Natronorubrum</taxon>
    </lineage>
</organism>
<evidence type="ECO:0000313" key="2">
    <source>
        <dbReference type="EMBL" id="SEH16393.1"/>
    </source>
</evidence>
<keyword evidence="3" id="KW-1185">Reference proteome</keyword>
<gene>
    <name evidence="2" type="ORF">SAMN04487967_2595</name>
</gene>
<dbReference type="AlphaFoldDB" id="A0A1H6G283"/>
<evidence type="ECO:0000256" key="1">
    <source>
        <dbReference type="SAM" id="MobiDB-lite"/>
    </source>
</evidence>
<proteinExistence type="predicted"/>
<feature type="region of interest" description="Disordered" evidence="1">
    <location>
        <begin position="1"/>
        <end position="24"/>
    </location>
</feature>
<sequence length="355" mass="39606">MSDSPDTPTPTQTGSPASIERIHVDGLTTSVRCPRKYELAHEHDLESTSDETTAEDRVDLLRGSICAALRTGDTDPDRLLDAATTALEERWNDHDERFHSREQRRHVRRVLEATLEAYVDRIGVEHAEGIVRLTSETNGEVIGPTLPLSSRVSLPKSEAGDASVALESTVDYLTADGRSVVGVRFVPTLAPLGRLRYRPEWEGDIADQFHDHFDPEADVFEPGFVGSLFETAGVVDGLRTRCEQLGLEDRTCRYVQIPVADRSQTTVNWVQESVEASIEPHDLTDRYIDHHTYGMTHEHRNRAVDDRLAAAVARIVDGKFEPETRWESISSASCPECGYSVCCQEYLASEVRFDG</sequence>
<dbReference type="Proteomes" id="UP000199112">
    <property type="component" value="Unassembled WGS sequence"/>
</dbReference>
<name>A0A1H6G283_9EURY</name>
<evidence type="ECO:0008006" key="4">
    <source>
        <dbReference type="Google" id="ProtNLM"/>
    </source>
</evidence>
<reference evidence="3" key="1">
    <citation type="submission" date="2016-10" db="EMBL/GenBank/DDBJ databases">
        <authorList>
            <person name="Varghese N."/>
            <person name="Submissions S."/>
        </authorList>
    </citation>
    <scope>NUCLEOTIDE SEQUENCE [LARGE SCALE GENOMIC DNA]</scope>
    <source>
        <strain evidence="3">CGMCC 1.8981</strain>
    </source>
</reference>
<dbReference type="RefSeq" id="WP_245726720.1">
    <property type="nucleotide sequence ID" value="NZ_FNWL01000002.1"/>
</dbReference>
<dbReference type="EMBL" id="FNWL01000002">
    <property type="protein sequence ID" value="SEH16393.1"/>
    <property type="molecule type" value="Genomic_DNA"/>
</dbReference>
<feature type="compositionally biased region" description="Low complexity" evidence="1">
    <location>
        <begin position="1"/>
        <end position="16"/>
    </location>
</feature>
<protein>
    <recommendedName>
        <fullName evidence="4">PD-(D/E)XK nuclease superfamily protein</fullName>
    </recommendedName>
</protein>
<accession>A0A1H6G283</accession>
<evidence type="ECO:0000313" key="3">
    <source>
        <dbReference type="Proteomes" id="UP000199112"/>
    </source>
</evidence>